<evidence type="ECO:0000259" key="5">
    <source>
        <dbReference type="PROSITE" id="PS50949"/>
    </source>
</evidence>
<keyword evidence="3" id="KW-0804">Transcription</keyword>
<dbReference type="Pfam" id="PF07729">
    <property type="entry name" value="FCD"/>
    <property type="match status" value="1"/>
</dbReference>
<dbReference type="SUPFAM" id="SSF46785">
    <property type="entry name" value="Winged helix' DNA-binding domain"/>
    <property type="match status" value="1"/>
</dbReference>
<accession>A0A9X3AJ44</accession>
<dbReference type="InterPro" id="IPR036388">
    <property type="entry name" value="WH-like_DNA-bd_sf"/>
</dbReference>
<organism evidence="6 7">
    <name type="scientific">Umezawaea endophytica</name>
    <dbReference type="NCBI Taxonomy" id="1654476"/>
    <lineage>
        <taxon>Bacteria</taxon>
        <taxon>Bacillati</taxon>
        <taxon>Actinomycetota</taxon>
        <taxon>Actinomycetes</taxon>
        <taxon>Pseudonocardiales</taxon>
        <taxon>Pseudonocardiaceae</taxon>
        <taxon>Umezawaea</taxon>
    </lineage>
</organism>
<gene>
    <name evidence="6" type="ORF">NZH93_44920</name>
</gene>
<dbReference type="InterPro" id="IPR011711">
    <property type="entry name" value="GntR_C"/>
</dbReference>
<dbReference type="PRINTS" id="PR00035">
    <property type="entry name" value="HTHGNTR"/>
</dbReference>
<evidence type="ECO:0000313" key="7">
    <source>
        <dbReference type="Proteomes" id="UP001141259"/>
    </source>
</evidence>
<dbReference type="RefSeq" id="WP_259629476.1">
    <property type="nucleotide sequence ID" value="NZ_JANYMP010000040.1"/>
</dbReference>
<dbReference type="GO" id="GO:0003700">
    <property type="term" value="F:DNA-binding transcription factor activity"/>
    <property type="evidence" value="ECO:0007669"/>
    <property type="project" value="InterPro"/>
</dbReference>
<evidence type="ECO:0000313" key="6">
    <source>
        <dbReference type="EMBL" id="MCS7484022.1"/>
    </source>
</evidence>
<proteinExistence type="predicted"/>
<dbReference type="SMART" id="SM00345">
    <property type="entry name" value="HTH_GNTR"/>
    <property type="match status" value="1"/>
</dbReference>
<feature type="domain" description="HTH gntR-type" evidence="5">
    <location>
        <begin position="34"/>
        <end position="101"/>
    </location>
</feature>
<evidence type="ECO:0000256" key="1">
    <source>
        <dbReference type="ARBA" id="ARBA00023015"/>
    </source>
</evidence>
<evidence type="ECO:0000256" key="3">
    <source>
        <dbReference type="ARBA" id="ARBA00023163"/>
    </source>
</evidence>
<dbReference type="InterPro" id="IPR000524">
    <property type="entry name" value="Tscrpt_reg_HTH_GntR"/>
</dbReference>
<dbReference type="PANTHER" id="PTHR43537">
    <property type="entry name" value="TRANSCRIPTIONAL REGULATOR, GNTR FAMILY"/>
    <property type="match status" value="1"/>
</dbReference>
<dbReference type="PROSITE" id="PS50949">
    <property type="entry name" value="HTH_GNTR"/>
    <property type="match status" value="1"/>
</dbReference>
<name>A0A9X3AJ44_9PSEU</name>
<dbReference type="GO" id="GO:0003677">
    <property type="term" value="F:DNA binding"/>
    <property type="evidence" value="ECO:0007669"/>
    <property type="project" value="UniProtKB-KW"/>
</dbReference>
<protein>
    <submittedName>
        <fullName evidence="6">GntR family transcriptional regulator</fullName>
    </submittedName>
</protein>
<dbReference type="Gene3D" id="1.20.120.530">
    <property type="entry name" value="GntR ligand-binding domain-like"/>
    <property type="match status" value="1"/>
</dbReference>
<dbReference type="InterPro" id="IPR008920">
    <property type="entry name" value="TF_FadR/GntR_C"/>
</dbReference>
<dbReference type="Pfam" id="PF00392">
    <property type="entry name" value="GntR"/>
    <property type="match status" value="1"/>
</dbReference>
<dbReference type="Gene3D" id="1.10.10.10">
    <property type="entry name" value="Winged helix-like DNA-binding domain superfamily/Winged helix DNA-binding domain"/>
    <property type="match status" value="1"/>
</dbReference>
<reference evidence="6" key="1">
    <citation type="submission" date="2022-08" db="EMBL/GenBank/DDBJ databases">
        <authorList>
            <person name="Tistechok S."/>
            <person name="Samborskyy M."/>
            <person name="Roman I."/>
        </authorList>
    </citation>
    <scope>NUCLEOTIDE SEQUENCE</scope>
    <source>
        <strain evidence="6">DSM 103496</strain>
    </source>
</reference>
<evidence type="ECO:0000256" key="2">
    <source>
        <dbReference type="ARBA" id="ARBA00023125"/>
    </source>
</evidence>
<keyword evidence="7" id="KW-1185">Reference proteome</keyword>
<keyword evidence="1" id="KW-0805">Transcription regulation</keyword>
<evidence type="ECO:0000256" key="4">
    <source>
        <dbReference type="SAM" id="MobiDB-lite"/>
    </source>
</evidence>
<dbReference type="SMART" id="SM00895">
    <property type="entry name" value="FCD"/>
    <property type="match status" value="1"/>
</dbReference>
<comment type="caution">
    <text evidence="6">The sequence shown here is derived from an EMBL/GenBank/DDBJ whole genome shotgun (WGS) entry which is preliminary data.</text>
</comment>
<sequence>MNQPTPFPGDVTTGRRGSRAALSGAAAKRVERPAPLRQAVYEALIDLIVNRTLQPGQHLVEVELAEYLGVSRQPVREALQRLQTEGWVDLRPAQGAFVHMPTEEEADQLLSVRAVLETHSARLAAERAEEADVDHLWELQARGQAAVEVNDIDGVVAANAALHAFVTKLSGNTVLAEMIGMVDRRVRWYYTPIAGRRGADSWIEHADLIRAISAKDVELAGTIMTQHTDRTRQAYHDRPRGDRA</sequence>
<keyword evidence="2" id="KW-0238">DNA-binding</keyword>
<dbReference type="EMBL" id="JANYMP010000040">
    <property type="protein sequence ID" value="MCS7484022.1"/>
    <property type="molecule type" value="Genomic_DNA"/>
</dbReference>
<dbReference type="InterPro" id="IPR036390">
    <property type="entry name" value="WH_DNA-bd_sf"/>
</dbReference>
<dbReference type="CDD" id="cd07377">
    <property type="entry name" value="WHTH_GntR"/>
    <property type="match status" value="1"/>
</dbReference>
<dbReference type="AlphaFoldDB" id="A0A9X3AJ44"/>
<dbReference type="Proteomes" id="UP001141259">
    <property type="component" value="Unassembled WGS sequence"/>
</dbReference>
<dbReference type="SUPFAM" id="SSF48008">
    <property type="entry name" value="GntR ligand-binding domain-like"/>
    <property type="match status" value="1"/>
</dbReference>
<feature type="region of interest" description="Disordered" evidence="4">
    <location>
        <begin position="1"/>
        <end position="28"/>
    </location>
</feature>
<dbReference type="PANTHER" id="PTHR43537:SF45">
    <property type="entry name" value="GNTR FAMILY REGULATORY PROTEIN"/>
    <property type="match status" value="1"/>
</dbReference>